<evidence type="ECO:0000256" key="2">
    <source>
        <dbReference type="ARBA" id="ARBA00023108"/>
    </source>
</evidence>
<comment type="similarity">
    <text evidence="3">Belongs to the TO family.</text>
</comment>
<keyword evidence="6" id="KW-1185">Reference proteome</keyword>
<gene>
    <name evidence="5" type="ORF">GEV33_010459</name>
</gene>
<evidence type="ECO:0000256" key="1">
    <source>
        <dbReference type="ARBA" id="ARBA00022729"/>
    </source>
</evidence>
<evidence type="ECO:0000313" key="5">
    <source>
        <dbReference type="EMBL" id="KAH0812334.1"/>
    </source>
</evidence>
<dbReference type="PANTHER" id="PTHR11008:SF32">
    <property type="entry name" value="CIRCADIAN CLOCK-CONTROLLED PROTEIN DAYWAKE-RELATED"/>
    <property type="match status" value="1"/>
</dbReference>
<name>A0A8J6L6A3_TENMO</name>
<keyword evidence="2" id="KW-0090">Biological rhythms</keyword>
<dbReference type="InterPro" id="IPR038606">
    <property type="entry name" value="To_sf"/>
</dbReference>
<evidence type="ECO:0000313" key="6">
    <source>
        <dbReference type="Proteomes" id="UP000719412"/>
    </source>
</evidence>
<proteinExistence type="inferred from homology"/>
<dbReference type="Gene3D" id="3.15.10.30">
    <property type="entry name" value="Haemolymph juvenile hormone binding protein"/>
    <property type="match status" value="1"/>
</dbReference>
<evidence type="ECO:0000256" key="3">
    <source>
        <dbReference type="ARBA" id="ARBA00060902"/>
    </source>
</evidence>
<dbReference type="EMBL" id="JABDTM020026133">
    <property type="protein sequence ID" value="KAH0812334.1"/>
    <property type="molecule type" value="Genomic_DNA"/>
</dbReference>
<feature type="chain" id="PRO_5035264663" evidence="4">
    <location>
        <begin position="17"/>
        <end position="243"/>
    </location>
</feature>
<reference evidence="5" key="2">
    <citation type="submission" date="2021-08" db="EMBL/GenBank/DDBJ databases">
        <authorList>
            <person name="Eriksson T."/>
        </authorList>
    </citation>
    <scope>NUCLEOTIDE SEQUENCE</scope>
    <source>
        <strain evidence="5">Stoneville</strain>
        <tissue evidence="5">Whole head</tissue>
    </source>
</reference>
<evidence type="ECO:0000256" key="4">
    <source>
        <dbReference type="SAM" id="SignalP"/>
    </source>
</evidence>
<dbReference type="Proteomes" id="UP000719412">
    <property type="component" value="Unassembled WGS sequence"/>
</dbReference>
<dbReference type="Pfam" id="PF06585">
    <property type="entry name" value="JHBP"/>
    <property type="match status" value="1"/>
</dbReference>
<dbReference type="SMART" id="SM00700">
    <property type="entry name" value="JHBP"/>
    <property type="match status" value="1"/>
</dbReference>
<keyword evidence="1 4" id="KW-0732">Signal</keyword>
<dbReference type="GO" id="GO:0005615">
    <property type="term" value="C:extracellular space"/>
    <property type="evidence" value="ECO:0007669"/>
    <property type="project" value="TreeGrafter"/>
</dbReference>
<reference evidence="5" key="1">
    <citation type="journal article" date="2020" name="J Insects Food Feed">
        <title>The yellow mealworm (Tenebrio molitor) genome: a resource for the emerging insects as food and feed industry.</title>
        <authorList>
            <person name="Eriksson T."/>
            <person name="Andere A."/>
            <person name="Kelstrup H."/>
            <person name="Emery V."/>
            <person name="Picard C."/>
        </authorList>
    </citation>
    <scope>NUCLEOTIDE SEQUENCE</scope>
    <source>
        <strain evidence="5">Stoneville</strain>
        <tissue evidence="5">Whole head</tissue>
    </source>
</reference>
<organism evidence="5 6">
    <name type="scientific">Tenebrio molitor</name>
    <name type="common">Yellow mealworm beetle</name>
    <dbReference type="NCBI Taxonomy" id="7067"/>
    <lineage>
        <taxon>Eukaryota</taxon>
        <taxon>Metazoa</taxon>
        <taxon>Ecdysozoa</taxon>
        <taxon>Arthropoda</taxon>
        <taxon>Hexapoda</taxon>
        <taxon>Insecta</taxon>
        <taxon>Pterygota</taxon>
        <taxon>Neoptera</taxon>
        <taxon>Endopterygota</taxon>
        <taxon>Coleoptera</taxon>
        <taxon>Polyphaga</taxon>
        <taxon>Cucujiformia</taxon>
        <taxon>Tenebrionidae</taxon>
        <taxon>Tenebrio</taxon>
    </lineage>
</organism>
<dbReference type="PANTHER" id="PTHR11008">
    <property type="entry name" value="PROTEIN TAKEOUT-LIKE PROTEIN"/>
    <property type="match status" value="1"/>
</dbReference>
<protein>
    <submittedName>
        <fullName evidence="5">Uncharacterized protein</fullName>
    </submittedName>
</protein>
<sequence length="243" mass="27251">MKATIIVCLFAASCAGVKLPPNFQKCNRKQPDLKECVLKAAQNGISQLTRAYDEVNIANVNPVEVSEVTIGAGAGSVAVEQKFKECKLDGFHKMKVDKFEFDFEGKTLTVVGTFPEITKKCQYELDGKVLLLPVKGTGPSTIVLKNLKVTALLNYEEKMKKGKTHIKIISSNIKMDPELVSYNFENLFNGDKQLGDNINRVLNDNWKEVFDEVKNDYIEVINKILVQLFNNFFSKVSLEDAFD</sequence>
<feature type="signal peptide" evidence="4">
    <location>
        <begin position="1"/>
        <end position="16"/>
    </location>
</feature>
<dbReference type="FunFam" id="3.15.10.30:FF:000001">
    <property type="entry name" value="Takeout-like protein 1"/>
    <property type="match status" value="1"/>
</dbReference>
<dbReference type="AlphaFoldDB" id="A0A8J6L6A3"/>
<dbReference type="GO" id="GO:0007623">
    <property type="term" value="P:circadian rhythm"/>
    <property type="evidence" value="ECO:0007669"/>
    <property type="project" value="UniProtKB-ARBA"/>
</dbReference>
<accession>A0A8J6L6A3</accession>
<comment type="caution">
    <text evidence="5">The sequence shown here is derived from an EMBL/GenBank/DDBJ whole genome shotgun (WGS) entry which is preliminary data.</text>
</comment>
<dbReference type="InterPro" id="IPR010562">
    <property type="entry name" value="Haemolymph_juvenile_hormone-bd"/>
</dbReference>